<reference evidence="9 10" key="1">
    <citation type="journal article" date="2022" name="Nat. Plants">
        <title>Genomes of leafy and leafless Platanthera orchids illuminate the evolution of mycoheterotrophy.</title>
        <authorList>
            <person name="Li M.H."/>
            <person name="Liu K.W."/>
            <person name="Li Z."/>
            <person name="Lu H.C."/>
            <person name="Ye Q.L."/>
            <person name="Zhang D."/>
            <person name="Wang J.Y."/>
            <person name="Li Y.F."/>
            <person name="Zhong Z.M."/>
            <person name="Liu X."/>
            <person name="Yu X."/>
            <person name="Liu D.K."/>
            <person name="Tu X.D."/>
            <person name="Liu B."/>
            <person name="Hao Y."/>
            <person name="Liao X.Y."/>
            <person name="Jiang Y.T."/>
            <person name="Sun W.H."/>
            <person name="Chen J."/>
            <person name="Chen Y.Q."/>
            <person name="Ai Y."/>
            <person name="Zhai J.W."/>
            <person name="Wu S.S."/>
            <person name="Zhou Z."/>
            <person name="Hsiao Y.Y."/>
            <person name="Wu W.L."/>
            <person name="Chen Y.Y."/>
            <person name="Lin Y.F."/>
            <person name="Hsu J.L."/>
            <person name="Li C.Y."/>
            <person name="Wang Z.W."/>
            <person name="Zhao X."/>
            <person name="Zhong W.Y."/>
            <person name="Ma X.K."/>
            <person name="Ma L."/>
            <person name="Huang J."/>
            <person name="Chen G.Z."/>
            <person name="Huang M.Z."/>
            <person name="Huang L."/>
            <person name="Peng D.H."/>
            <person name="Luo Y.B."/>
            <person name="Zou S.Q."/>
            <person name="Chen S.P."/>
            <person name="Lan S."/>
            <person name="Tsai W.C."/>
            <person name="Van de Peer Y."/>
            <person name="Liu Z.J."/>
        </authorList>
    </citation>
    <scope>NUCLEOTIDE SEQUENCE [LARGE SCALE GENOMIC DNA]</scope>
    <source>
        <strain evidence="9">Lor287</strain>
    </source>
</reference>
<evidence type="ECO:0000256" key="8">
    <source>
        <dbReference type="ARBA" id="ARBA00023136"/>
    </source>
</evidence>
<keyword evidence="7" id="KW-0496">Mitochondrion</keyword>
<dbReference type="EMBL" id="JBBWWQ010000003">
    <property type="protein sequence ID" value="KAK8952171.1"/>
    <property type="molecule type" value="Genomic_DNA"/>
</dbReference>
<comment type="caution">
    <text evidence="9">The sequence shown here is derived from an EMBL/GenBank/DDBJ whole genome shotgun (WGS) entry which is preliminary data.</text>
</comment>
<dbReference type="PANTHER" id="PTHR21304">
    <property type="entry name" value="MICOS COMPLEX SUBUNIT MIC10"/>
    <property type="match status" value="1"/>
</dbReference>
<evidence type="ECO:0000313" key="10">
    <source>
        <dbReference type="Proteomes" id="UP001418222"/>
    </source>
</evidence>
<sequence>MAEAKDRRIHSRDLSAKANACIDLTVRRLVQFSLAGAFGGLLLFRSPTARWASVAFGAGIGFGSAYIESSYIFSEPQKSYSTDVSAISSPRCITTCGKTEKLIENSGFGEDPLPHDMI</sequence>
<gene>
    <name evidence="9" type="ORF">KSP39_PZI003503</name>
</gene>
<dbReference type="Proteomes" id="UP001418222">
    <property type="component" value="Unassembled WGS sequence"/>
</dbReference>
<keyword evidence="8" id="KW-0472">Membrane</keyword>
<accession>A0AAP0BW44</accession>
<keyword evidence="4" id="KW-0812">Transmembrane</keyword>
<keyword evidence="10" id="KW-1185">Reference proteome</keyword>
<comment type="similarity">
    <text evidence="3">Belongs to the MICOS complex subunit Mic10 family.</text>
</comment>
<keyword evidence="5" id="KW-0999">Mitochondrion inner membrane</keyword>
<comment type="subcellular location">
    <subcellularLocation>
        <location evidence="2">Mitochondrion inner membrane</location>
        <topology evidence="2">Single-pass membrane protein</topology>
    </subcellularLocation>
</comment>
<protein>
    <recommendedName>
        <fullName evidence="11">MICOS complex subunit MIC10</fullName>
    </recommendedName>
</protein>
<name>A0AAP0BW44_9ASPA</name>
<evidence type="ECO:0008006" key="11">
    <source>
        <dbReference type="Google" id="ProtNLM"/>
    </source>
</evidence>
<proteinExistence type="inferred from homology"/>
<evidence type="ECO:0000256" key="2">
    <source>
        <dbReference type="ARBA" id="ARBA00004434"/>
    </source>
</evidence>
<evidence type="ECO:0000313" key="9">
    <source>
        <dbReference type="EMBL" id="KAK8952171.1"/>
    </source>
</evidence>
<keyword evidence="6" id="KW-1133">Transmembrane helix</keyword>
<evidence type="ECO:0000256" key="7">
    <source>
        <dbReference type="ARBA" id="ARBA00023128"/>
    </source>
</evidence>
<dbReference type="PANTHER" id="PTHR21304:SF0">
    <property type="entry name" value="MICOS COMPLEX SUBUNIT MIC10"/>
    <property type="match status" value="1"/>
</dbReference>
<dbReference type="AlphaFoldDB" id="A0AAP0BW44"/>
<dbReference type="GO" id="GO:0061617">
    <property type="term" value="C:MICOS complex"/>
    <property type="evidence" value="ECO:0007669"/>
    <property type="project" value="InterPro"/>
</dbReference>
<evidence type="ECO:0000256" key="6">
    <source>
        <dbReference type="ARBA" id="ARBA00022989"/>
    </source>
</evidence>
<dbReference type="Pfam" id="PF04418">
    <property type="entry name" value="DUF543"/>
    <property type="match status" value="1"/>
</dbReference>
<dbReference type="InterPro" id="IPR007512">
    <property type="entry name" value="Mic10"/>
</dbReference>
<organism evidence="9 10">
    <name type="scientific">Platanthera zijinensis</name>
    <dbReference type="NCBI Taxonomy" id="2320716"/>
    <lineage>
        <taxon>Eukaryota</taxon>
        <taxon>Viridiplantae</taxon>
        <taxon>Streptophyta</taxon>
        <taxon>Embryophyta</taxon>
        <taxon>Tracheophyta</taxon>
        <taxon>Spermatophyta</taxon>
        <taxon>Magnoliopsida</taxon>
        <taxon>Liliopsida</taxon>
        <taxon>Asparagales</taxon>
        <taxon>Orchidaceae</taxon>
        <taxon>Orchidoideae</taxon>
        <taxon>Orchideae</taxon>
        <taxon>Orchidinae</taxon>
        <taxon>Platanthera</taxon>
    </lineage>
</organism>
<evidence type="ECO:0000256" key="3">
    <source>
        <dbReference type="ARBA" id="ARBA00006792"/>
    </source>
</evidence>
<evidence type="ECO:0000256" key="5">
    <source>
        <dbReference type="ARBA" id="ARBA00022792"/>
    </source>
</evidence>
<evidence type="ECO:0000256" key="1">
    <source>
        <dbReference type="ARBA" id="ARBA00002689"/>
    </source>
</evidence>
<comment type="function">
    <text evidence="1">Component of the MICOS complex, a large protein complex of the mitochondrial inner membrane that plays crucial roles in the maintenance of crista junctions, inner membrane architecture, and formation of contact sites to the outer membrane.</text>
</comment>
<evidence type="ECO:0000256" key="4">
    <source>
        <dbReference type="ARBA" id="ARBA00022692"/>
    </source>
</evidence>